<organism evidence="20 21">
    <name type="scientific">Dethiobacter alkaliphilus AHT 1</name>
    <dbReference type="NCBI Taxonomy" id="555088"/>
    <lineage>
        <taxon>Bacteria</taxon>
        <taxon>Bacillati</taxon>
        <taxon>Bacillota</taxon>
        <taxon>Dethiobacteria</taxon>
        <taxon>Dethiobacterales</taxon>
        <taxon>Dethiobacteraceae</taxon>
        <taxon>Dethiobacter</taxon>
    </lineage>
</organism>
<dbReference type="InterPro" id="IPR030963">
    <property type="entry name" value="DHQ_synth_fam"/>
</dbReference>
<dbReference type="HAMAP" id="MF_00110">
    <property type="entry name" value="DHQ_synthase"/>
    <property type="match status" value="1"/>
</dbReference>
<dbReference type="Pfam" id="PF01761">
    <property type="entry name" value="DHQ_synthase"/>
    <property type="match status" value="1"/>
</dbReference>
<dbReference type="PANTHER" id="PTHR43622">
    <property type="entry name" value="3-DEHYDROQUINATE SYNTHASE"/>
    <property type="match status" value="1"/>
</dbReference>
<feature type="domain" description="3-dehydroquinate synthase C-terminal" evidence="19">
    <location>
        <begin position="182"/>
        <end position="324"/>
    </location>
</feature>
<feature type="binding site" evidence="17">
    <location>
        <position position="185"/>
    </location>
    <ligand>
        <name>Zn(2+)</name>
        <dbReference type="ChEBI" id="CHEBI:29105"/>
    </ligand>
</feature>
<feature type="binding site" evidence="17">
    <location>
        <begin position="130"/>
        <end position="131"/>
    </location>
    <ligand>
        <name>NAD(+)</name>
        <dbReference type="ChEBI" id="CHEBI:57540"/>
    </ligand>
</feature>
<dbReference type="CDD" id="cd08195">
    <property type="entry name" value="DHQS"/>
    <property type="match status" value="1"/>
</dbReference>
<evidence type="ECO:0000313" key="20">
    <source>
        <dbReference type="EMBL" id="EEG77677.1"/>
    </source>
</evidence>
<feature type="domain" description="3-dehydroquinate synthase N-terminal" evidence="18">
    <location>
        <begin position="69"/>
        <end position="179"/>
    </location>
</feature>
<dbReference type="eggNOG" id="COG0337">
    <property type="taxonomic scope" value="Bacteria"/>
</dbReference>
<evidence type="ECO:0000313" key="21">
    <source>
        <dbReference type="Proteomes" id="UP000006443"/>
    </source>
</evidence>
<dbReference type="Proteomes" id="UP000006443">
    <property type="component" value="Unassembled WGS sequence"/>
</dbReference>
<proteinExistence type="inferred from homology"/>
<dbReference type="PIRSF" id="PIRSF001455">
    <property type="entry name" value="DHQ_synth"/>
    <property type="match status" value="1"/>
</dbReference>
<evidence type="ECO:0000256" key="8">
    <source>
        <dbReference type="ARBA" id="ARBA00022490"/>
    </source>
</evidence>
<evidence type="ECO:0000256" key="7">
    <source>
        <dbReference type="ARBA" id="ARBA00017684"/>
    </source>
</evidence>
<evidence type="ECO:0000256" key="4">
    <source>
        <dbReference type="ARBA" id="ARBA00004661"/>
    </source>
</evidence>
<dbReference type="EMBL" id="ACJM01000006">
    <property type="protein sequence ID" value="EEG77677.1"/>
    <property type="molecule type" value="Genomic_DNA"/>
</dbReference>
<dbReference type="GO" id="GO:0003856">
    <property type="term" value="F:3-dehydroquinate synthase activity"/>
    <property type="evidence" value="ECO:0007669"/>
    <property type="project" value="UniProtKB-UniRule"/>
</dbReference>
<dbReference type="Gene3D" id="1.20.1090.10">
    <property type="entry name" value="Dehydroquinate synthase-like - alpha domain"/>
    <property type="match status" value="1"/>
</dbReference>
<evidence type="ECO:0000256" key="15">
    <source>
        <dbReference type="ARBA" id="ARBA00023239"/>
    </source>
</evidence>
<dbReference type="OrthoDB" id="9806583at2"/>
<evidence type="ECO:0000259" key="18">
    <source>
        <dbReference type="Pfam" id="PF01761"/>
    </source>
</evidence>
<accession>C0GFY8</accession>
<dbReference type="GO" id="GO:0008652">
    <property type="term" value="P:amino acid biosynthetic process"/>
    <property type="evidence" value="ECO:0007669"/>
    <property type="project" value="UniProtKB-KW"/>
</dbReference>
<dbReference type="GO" id="GO:0046872">
    <property type="term" value="F:metal ion binding"/>
    <property type="evidence" value="ECO:0007669"/>
    <property type="project" value="UniProtKB-KW"/>
</dbReference>
<dbReference type="PANTHER" id="PTHR43622:SF7">
    <property type="entry name" value="3-DEHYDROQUINATE SYNTHASE, CHLOROPLASTIC"/>
    <property type="match status" value="1"/>
</dbReference>
<feature type="binding site" evidence="17">
    <location>
        <position position="152"/>
    </location>
    <ligand>
        <name>NAD(+)</name>
        <dbReference type="ChEBI" id="CHEBI:57540"/>
    </ligand>
</feature>
<evidence type="ECO:0000256" key="2">
    <source>
        <dbReference type="ARBA" id="ARBA00001911"/>
    </source>
</evidence>
<evidence type="ECO:0000256" key="6">
    <source>
        <dbReference type="ARBA" id="ARBA00013031"/>
    </source>
</evidence>
<dbReference type="InterPro" id="IPR050071">
    <property type="entry name" value="Dehydroquinate_synthase"/>
</dbReference>
<dbReference type="InterPro" id="IPR056179">
    <property type="entry name" value="DHQS_C"/>
</dbReference>
<dbReference type="AlphaFoldDB" id="C0GFY8"/>
<dbReference type="GO" id="GO:0005737">
    <property type="term" value="C:cytoplasm"/>
    <property type="evidence" value="ECO:0007669"/>
    <property type="project" value="UniProtKB-SubCell"/>
</dbReference>
<dbReference type="RefSeq" id="WP_008516120.1">
    <property type="nucleotide sequence ID" value="NZ_ACJM01000006.1"/>
</dbReference>
<evidence type="ECO:0000256" key="17">
    <source>
        <dbReference type="HAMAP-Rule" id="MF_00110"/>
    </source>
</evidence>
<keyword evidence="15 17" id="KW-0456">Lyase</keyword>
<dbReference type="FunFam" id="3.40.50.1970:FF:000001">
    <property type="entry name" value="3-dehydroquinate synthase"/>
    <property type="match status" value="1"/>
</dbReference>
<keyword evidence="21" id="KW-1185">Reference proteome</keyword>
<comment type="pathway">
    <text evidence="4 17">Metabolic intermediate biosynthesis; chorismate biosynthesis; chorismate from D-erythrose 4-phosphate and phosphoenolpyruvate: step 2/7.</text>
</comment>
<comment type="cofactor">
    <cofactor evidence="2 17">
        <name>NAD(+)</name>
        <dbReference type="ChEBI" id="CHEBI:57540"/>
    </cofactor>
</comment>
<comment type="function">
    <text evidence="17">Catalyzes the conversion of 3-deoxy-D-arabino-heptulosonate 7-phosphate (DAHP) to dehydroquinate (DHQ).</text>
</comment>
<sequence length="371" mass="40051">MRMVQVPLGERSYDIHIGENIWPAINEIWPQRLKPGQVLLVSDENVFGLYGGKLIAALHEAGFSVTPAVVPAGEQSKTLKWADTLYTAAIEAGLDRSGFIVALGGGVVGDLAGFVAATYLRGVPFVQVPTTLLAQVDSSVGGKTAVNHRLGKNLIGAFYQPQLVWIELETLSTLPKREYLAGAAEVVKYGVILHEPLITLLEKQWDGFIAGETPVLTEVIGDCCALKARVVAEDEREGGLRAILNFGHTLGHALETATSYKYYLHGEAVLAGMVLAVQLAQRRELLTEEEARRLLRLFARVGLKPAPPGLQAEAVLGALKQDKKREGDDIVFILPETIGKVRSFKDVDPQAVSDVLAAYLDAEGSLLPDAD</sequence>
<dbReference type="InterPro" id="IPR030960">
    <property type="entry name" value="DHQS/DOIS_N"/>
</dbReference>
<dbReference type="InterPro" id="IPR016037">
    <property type="entry name" value="DHQ_synth_AroB"/>
</dbReference>
<comment type="caution">
    <text evidence="17">Lacks conserved residue(s) required for the propagation of feature annotation.</text>
</comment>
<dbReference type="Gene3D" id="3.40.50.1970">
    <property type="match status" value="1"/>
</dbReference>
<dbReference type="STRING" id="555088.DealDRAFT_1397"/>
<keyword evidence="10 17" id="KW-0479">Metal-binding</keyword>
<dbReference type="EC" id="4.2.3.4" evidence="6 17"/>
<dbReference type="UniPathway" id="UPA00053">
    <property type="reaction ID" value="UER00085"/>
</dbReference>
<comment type="similarity">
    <text evidence="5 17">Belongs to the sugar phosphate cyclases superfamily. Dehydroquinate synthase family.</text>
</comment>
<gene>
    <name evidence="17" type="primary">aroB</name>
    <name evidence="20" type="ORF">DealDRAFT_1397</name>
</gene>
<keyword evidence="13 17" id="KW-0520">NAD</keyword>
<keyword evidence="8 17" id="KW-0963">Cytoplasm</keyword>
<comment type="catalytic activity">
    <reaction evidence="1 17">
        <text>7-phospho-2-dehydro-3-deoxy-D-arabino-heptonate = 3-dehydroquinate + phosphate</text>
        <dbReference type="Rhea" id="RHEA:21968"/>
        <dbReference type="ChEBI" id="CHEBI:32364"/>
        <dbReference type="ChEBI" id="CHEBI:43474"/>
        <dbReference type="ChEBI" id="CHEBI:58394"/>
        <dbReference type="EC" id="4.2.3.4"/>
    </reaction>
</comment>
<dbReference type="Pfam" id="PF24621">
    <property type="entry name" value="DHQS_C"/>
    <property type="match status" value="1"/>
</dbReference>
<evidence type="ECO:0000256" key="11">
    <source>
        <dbReference type="ARBA" id="ARBA00022741"/>
    </source>
</evidence>
<protein>
    <recommendedName>
        <fullName evidence="7 17">3-dehydroquinate synthase</fullName>
        <shortName evidence="17">DHQS</shortName>
        <ecNumber evidence="6 17">4.2.3.4</ecNumber>
    </recommendedName>
</protein>
<keyword evidence="12 17" id="KW-0862">Zinc</keyword>
<keyword evidence="14 17" id="KW-0057">Aromatic amino acid biosynthesis</keyword>
<evidence type="ECO:0000256" key="13">
    <source>
        <dbReference type="ARBA" id="ARBA00023027"/>
    </source>
</evidence>
<dbReference type="GO" id="GO:0000166">
    <property type="term" value="F:nucleotide binding"/>
    <property type="evidence" value="ECO:0007669"/>
    <property type="project" value="UniProtKB-KW"/>
</dbReference>
<keyword evidence="11 17" id="KW-0547">Nucleotide-binding</keyword>
<reference evidence="20 21" key="1">
    <citation type="submission" date="2009-02" db="EMBL/GenBank/DDBJ databases">
        <title>Sequencing of the draft genome and assembly of Dethiobacter alkaliphilus AHT 1.</title>
        <authorList>
            <consortium name="US DOE Joint Genome Institute (JGI-PGF)"/>
            <person name="Lucas S."/>
            <person name="Copeland A."/>
            <person name="Lapidus A."/>
            <person name="Glavina del Rio T."/>
            <person name="Dalin E."/>
            <person name="Tice H."/>
            <person name="Bruce D."/>
            <person name="Goodwin L."/>
            <person name="Pitluck S."/>
            <person name="Larimer F."/>
            <person name="Land M.L."/>
            <person name="Hauser L."/>
            <person name="Muyzer G."/>
        </authorList>
    </citation>
    <scope>NUCLEOTIDE SEQUENCE [LARGE SCALE GENOMIC DNA]</scope>
    <source>
        <strain evidence="20 21">AHT 1</strain>
    </source>
</reference>
<evidence type="ECO:0000256" key="5">
    <source>
        <dbReference type="ARBA" id="ARBA00005412"/>
    </source>
</evidence>
<evidence type="ECO:0000256" key="3">
    <source>
        <dbReference type="ARBA" id="ARBA00004496"/>
    </source>
</evidence>
<comment type="subcellular location">
    <subcellularLocation>
        <location evidence="3 17">Cytoplasm</location>
    </subcellularLocation>
</comment>
<name>C0GFY8_DETAL</name>
<dbReference type="GO" id="GO:0009423">
    <property type="term" value="P:chorismate biosynthetic process"/>
    <property type="evidence" value="ECO:0007669"/>
    <property type="project" value="UniProtKB-UniRule"/>
</dbReference>
<evidence type="ECO:0000256" key="9">
    <source>
        <dbReference type="ARBA" id="ARBA00022605"/>
    </source>
</evidence>
<feature type="binding site" evidence="17">
    <location>
        <position position="248"/>
    </location>
    <ligand>
        <name>Zn(2+)</name>
        <dbReference type="ChEBI" id="CHEBI:29105"/>
    </ligand>
</feature>
<evidence type="ECO:0000256" key="16">
    <source>
        <dbReference type="ARBA" id="ARBA00023285"/>
    </source>
</evidence>
<evidence type="ECO:0000256" key="10">
    <source>
        <dbReference type="ARBA" id="ARBA00022723"/>
    </source>
</evidence>
<comment type="caution">
    <text evidence="20">The sequence shown here is derived from an EMBL/GenBank/DDBJ whole genome shotgun (WGS) entry which is preliminary data.</text>
</comment>
<dbReference type="NCBIfam" id="TIGR01357">
    <property type="entry name" value="aroB"/>
    <property type="match status" value="1"/>
</dbReference>
<keyword evidence="16 17" id="KW-0170">Cobalt</keyword>
<evidence type="ECO:0000259" key="19">
    <source>
        <dbReference type="Pfam" id="PF24621"/>
    </source>
</evidence>
<comment type="cofactor">
    <cofactor evidence="17">
        <name>Co(2+)</name>
        <dbReference type="ChEBI" id="CHEBI:48828"/>
    </cofactor>
    <cofactor evidence="17">
        <name>Zn(2+)</name>
        <dbReference type="ChEBI" id="CHEBI:29105"/>
    </cofactor>
    <text evidence="17">Binds 1 divalent metal cation per subunit. Can use either Co(2+) or Zn(2+).</text>
</comment>
<feature type="binding site" evidence="17">
    <location>
        <position position="265"/>
    </location>
    <ligand>
        <name>Zn(2+)</name>
        <dbReference type="ChEBI" id="CHEBI:29105"/>
    </ligand>
</feature>
<dbReference type="SUPFAM" id="SSF56796">
    <property type="entry name" value="Dehydroquinate synthase-like"/>
    <property type="match status" value="1"/>
</dbReference>
<feature type="binding site" evidence="17">
    <location>
        <position position="143"/>
    </location>
    <ligand>
        <name>NAD(+)</name>
        <dbReference type="ChEBI" id="CHEBI:57540"/>
    </ligand>
</feature>
<feature type="binding site" evidence="17">
    <location>
        <begin position="170"/>
        <end position="173"/>
    </location>
    <ligand>
        <name>NAD(+)</name>
        <dbReference type="ChEBI" id="CHEBI:57540"/>
    </ligand>
</feature>
<evidence type="ECO:0000256" key="12">
    <source>
        <dbReference type="ARBA" id="ARBA00022833"/>
    </source>
</evidence>
<feature type="binding site" evidence="17">
    <location>
        <begin position="106"/>
        <end position="110"/>
    </location>
    <ligand>
        <name>NAD(+)</name>
        <dbReference type="ChEBI" id="CHEBI:57540"/>
    </ligand>
</feature>
<evidence type="ECO:0000256" key="1">
    <source>
        <dbReference type="ARBA" id="ARBA00001393"/>
    </source>
</evidence>
<dbReference type="GO" id="GO:0009073">
    <property type="term" value="P:aromatic amino acid family biosynthetic process"/>
    <property type="evidence" value="ECO:0007669"/>
    <property type="project" value="UniProtKB-KW"/>
</dbReference>
<keyword evidence="9 17" id="KW-0028">Amino-acid biosynthesis</keyword>
<evidence type="ECO:0000256" key="14">
    <source>
        <dbReference type="ARBA" id="ARBA00023141"/>
    </source>
</evidence>